<evidence type="ECO:0000256" key="3">
    <source>
        <dbReference type="ARBA" id="ARBA00011738"/>
    </source>
</evidence>
<comment type="caution">
    <text evidence="13">The sequence shown here is derived from an EMBL/GenBank/DDBJ whole genome shotgun (WGS) entry which is preliminary data.</text>
</comment>
<keyword evidence="4 10" id="KW-0378">Hydrolase</keyword>
<keyword evidence="14" id="KW-1185">Reference proteome</keyword>
<dbReference type="SUPFAM" id="SSF51445">
    <property type="entry name" value="(Trans)glycosidases"/>
    <property type="match status" value="1"/>
</dbReference>
<dbReference type="InterPro" id="IPR017853">
    <property type="entry name" value="GH"/>
</dbReference>
<keyword evidence="5" id="KW-0443">Lipid metabolism</keyword>
<evidence type="ECO:0000256" key="2">
    <source>
        <dbReference type="ARBA" id="ARBA00009743"/>
    </source>
</evidence>
<dbReference type="PANTHER" id="PTHR11452:SF83">
    <property type="entry name" value="ALPHA-GALACTOSIDASE"/>
    <property type="match status" value="1"/>
</dbReference>
<evidence type="ECO:0000256" key="6">
    <source>
        <dbReference type="ARBA" id="ARBA00023157"/>
    </source>
</evidence>
<keyword evidence="7" id="KW-0325">Glycoprotein</keyword>
<evidence type="ECO:0000256" key="10">
    <source>
        <dbReference type="RuleBase" id="RU361168"/>
    </source>
</evidence>
<keyword evidence="6 10" id="KW-1015">Disulfide bond</keyword>
<dbReference type="CDD" id="cd14792">
    <property type="entry name" value="GH27"/>
    <property type="match status" value="1"/>
</dbReference>
<sequence length="413" mass="46366">MTSVSTAVFLFLLHVRISLALENGLARTPPMGWLTWERFECTTDCTTYPDDCISEKLMKDMADRMVSDGYLAAGYEYLIVDDCWLAKTRDSDGNLQPDKDRFPSGMKALGDYIHSKGLKFGIYEDYGTQTCAGLPGILGHMKQDADLFASWGVDYVKLDGCHADAYDMDEGYIEFGKHLLETKRPMVYSCSWPTYQDASGISPNFSRIAEHCNLWRNYDDIYDRWSSVSNIIDYFASQQANIAHHAGPGHWNDPDMLIIGNYGLTYEQAKSQMAIWAILAAPLIMSNDLRDIKPEFRDILLNKDVIAINQHPLGIQGQRKYKTKGIEFWTKPLDPYTGEKGKTVFAVAALSQKKSGIANQVSIPLVRLGIDPHSAYTFTEVFKKMEPFVVPINGSLTVKVAPTGVLLFNVRTS</sequence>
<dbReference type="Proteomes" id="UP001359485">
    <property type="component" value="Unassembled WGS sequence"/>
</dbReference>
<dbReference type="Pfam" id="PF16499">
    <property type="entry name" value="Melibiase_2"/>
    <property type="match status" value="1"/>
</dbReference>
<evidence type="ECO:0000256" key="8">
    <source>
        <dbReference type="ARBA" id="ARBA00023228"/>
    </source>
</evidence>
<organism evidence="13 14">
    <name type="scientific">Polyplax serrata</name>
    <name type="common">Common mouse louse</name>
    <dbReference type="NCBI Taxonomy" id="468196"/>
    <lineage>
        <taxon>Eukaryota</taxon>
        <taxon>Metazoa</taxon>
        <taxon>Ecdysozoa</taxon>
        <taxon>Arthropoda</taxon>
        <taxon>Hexapoda</taxon>
        <taxon>Insecta</taxon>
        <taxon>Pterygota</taxon>
        <taxon>Neoptera</taxon>
        <taxon>Paraneoptera</taxon>
        <taxon>Psocodea</taxon>
        <taxon>Troctomorpha</taxon>
        <taxon>Phthiraptera</taxon>
        <taxon>Anoplura</taxon>
        <taxon>Polyplacidae</taxon>
        <taxon>Polyplax</taxon>
    </lineage>
</organism>
<dbReference type="InterPro" id="IPR013780">
    <property type="entry name" value="Glyco_hydro_b"/>
</dbReference>
<evidence type="ECO:0000256" key="11">
    <source>
        <dbReference type="SAM" id="SignalP"/>
    </source>
</evidence>
<dbReference type="InterPro" id="IPR002241">
    <property type="entry name" value="Glyco_hydro_27"/>
</dbReference>
<keyword evidence="9 10" id="KW-0326">Glycosidase</keyword>
<dbReference type="SUPFAM" id="SSF51011">
    <property type="entry name" value="Glycosyl hydrolase domain"/>
    <property type="match status" value="1"/>
</dbReference>
<evidence type="ECO:0000313" key="13">
    <source>
        <dbReference type="EMBL" id="KAK6624576.1"/>
    </source>
</evidence>
<evidence type="ECO:0000256" key="9">
    <source>
        <dbReference type="ARBA" id="ARBA00023295"/>
    </source>
</evidence>
<dbReference type="EMBL" id="JAWJWF010000046">
    <property type="protein sequence ID" value="KAK6624576.1"/>
    <property type="molecule type" value="Genomic_DNA"/>
</dbReference>
<dbReference type="Pfam" id="PF17450">
    <property type="entry name" value="Melibiase_2_C"/>
    <property type="match status" value="1"/>
</dbReference>
<comment type="similarity">
    <text evidence="2 10">Belongs to the glycosyl hydrolase 27 family.</text>
</comment>
<feature type="domain" description="Alpha galactosidase A C-terminal" evidence="12">
    <location>
        <begin position="314"/>
        <end position="404"/>
    </location>
</feature>
<name>A0ABR1AQ30_POLSC</name>
<dbReference type="Gene3D" id="3.20.20.70">
    <property type="entry name" value="Aldolase class I"/>
    <property type="match status" value="1"/>
</dbReference>
<dbReference type="PROSITE" id="PS00512">
    <property type="entry name" value="ALPHA_GALACTOSIDASE"/>
    <property type="match status" value="1"/>
</dbReference>
<evidence type="ECO:0000259" key="12">
    <source>
        <dbReference type="Pfam" id="PF17450"/>
    </source>
</evidence>
<evidence type="ECO:0000256" key="7">
    <source>
        <dbReference type="ARBA" id="ARBA00023180"/>
    </source>
</evidence>
<evidence type="ECO:0000256" key="5">
    <source>
        <dbReference type="ARBA" id="ARBA00023098"/>
    </source>
</evidence>
<proteinExistence type="inferred from homology"/>
<dbReference type="Gene3D" id="2.60.40.1180">
    <property type="entry name" value="Golgi alpha-mannosidase II"/>
    <property type="match status" value="1"/>
</dbReference>
<feature type="chain" id="PRO_5047366710" description="Alpha-galactosidase" evidence="11">
    <location>
        <begin position="21"/>
        <end position="413"/>
    </location>
</feature>
<evidence type="ECO:0000256" key="1">
    <source>
        <dbReference type="ARBA" id="ARBA00004371"/>
    </source>
</evidence>
<dbReference type="InterPro" id="IPR013785">
    <property type="entry name" value="Aldolase_TIM"/>
</dbReference>
<keyword evidence="11" id="KW-0732">Signal</keyword>
<dbReference type="InterPro" id="IPR000111">
    <property type="entry name" value="Glyco_hydro_27/36_CS"/>
</dbReference>
<gene>
    <name evidence="13" type="ORF">RUM44_011435</name>
</gene>
<reference evidence="13 14" key="1">
    <citation type="submission" date="2023-09" db="EMBL/GenBank/DDBJ databases">
        <title>Genomes of two closely related lineages of the louse Polyplax serrata with different host specificities.</title>
        <authorList>
            <person name="Martinu J."/>
            <person name="Tarabai H."/>
            <person name="Stefka J."/>
            <person name="Hypsa V."/>
        </authorList>
    </citation>
    <scope>NUCLEOTIDE SEQUENCE [LARGE SCALE GENOMIC DNA]</scope>
    <source>
        <strain evidence="13">98ZLc_SE</strain>
    </source>
</reference>
<accession>A0ABR1AQ30</accession>
<feature type="signal peptide" evidence="11">
    <location>
        <begin position="1"/>
        <end position="20"/>
    </location>
</feature>
<dbReference type="PRINTS" id="PR00740">
    <property type="entry name" value="GLHYDRLASE27"/>
</dbReference>
<evidence type="ECO:0000256" key="4">
    <source>
        <dbReference type="ARBA" id="ARBA00022801"/>
    </source>
</evidence>
<dbReference type="InterPro" id="IPR035373">
    <property type="entry name" value="Melibiase/NAGA_C"/>
</dbReference>
<comment type="subcellular location">
    <subcellularLocation>
        <location evidence="1">Lysosome</location>
    </subcellularLocation>
</comment>
<dbReference type="EC" id="3.2.1.-" evidence="10"/>
<evidence type="ECO:0000313" key="14">
    <source>
        <dbReference type="Proteomes" id="UP001359485"/>
    </source>
</evidence>
<keyword evidence="8" id="KW-0458">Lysosome</keyword>
<protein>
    <recommendedName>
        <fullName evidence="10">Alpha-galactosidase</fullName>
        <ecNumber evidence="10">3.2.1.-</ecNumber>
    </recommendedName>
</protein>
<comment type="subunit">
    <text evidence="3 10">Homodimer.</text>
</comment>
<dbReference type="PANTHER" id="PTHR11452">
    <property type="entry name" value="ALPHA-GALACTOSIDASE/ALPHA-N-ACETYLGALACTOSAMINIDASE"/>
    <property type="match status" value="1"/>
</dbReference>